<evidence type="ECO:0000313" key="2">
    <source>
        <dbReference type="Proteomes" id="UP000675968"/>
    </source>
</evidence>
<proteinExistence type="predicted"/>
<protein>
    <recommendedName>
        <fullName evidence="3">Lipoprotein</fullName>
    </recommendedName>
</protein>
<dbReference type="AlphaFoldDB" id="A0A8T4LB71"/>
<name>A0A8T4LB71_9ARCH</name>
<sequence length="134" mass="15190">MKHLSLVCILLVGGLLLMGCVGEKPFWANKPVLQCNVASLPPDFNFRCSSFESFDELHVLTKTQITLNQFEFVEYPNTLLSQDLNQLGWQKLDSRFDGWTEYYTRTVGLAGANGKYALKINDEYLLAFEIVSSD</sequence>
<reference evidence="1" key="1">
    <citation type="submission" date="2021-03" db="EMBL/GenBank/DDBJ databases">
        <authorList>
            <person name="Jaffe A."/>
        </authorList>
    </citation>
    <scope>NUCLEOTIDE SEQUENCE</scope>
    <source>
        <strain evidence="1">RIFCSPLOWO2_01_FULL_AR10_48_17</strain>
    </source>
</reference>
<evidence type="ECO:0000313" key="1">
    <source>
        <dbReference type="EMBL" id="MBS3061950.1"/>
    </source>
</evidence>
<evidence type="ECO:0008006" key="3">
    <source>
        <dbReference type="Google" id="ProtNLM"/>
    </source>
</evidence>
<reference evidence="1" key="2">
    <citation type="submission" date="2021-05" db="EMBL/GenBank/DDBJ databases">
        <title>Protein family content uncovers lineage relationships and bacterial pathway maintenance mechanisms in DPANN archaea.</title>
        <authorList>
            <person name="Castelle C.J."/>
            <person name="Meheust R."/>
            <person name="Jaffe A.L."/>
            <person name="Seitz K."/>
            <person name="Gong X."/>
            <person name="Baker B.J."/>
            <person name="Banfield J.F."/>
        </authorList>
    </citation>
    <scope>NUCLEOTIDE SEQUENCE</scope>
    <source>
        <strain evidence="1">RIFCSPLOWO2_01_FULL_AR10_48_17</strain>
    </source>
</reference>
<gene>
    <name evidence="1" type="ORF">J4215_05200</name>
</gene>
<organism evidence="1 2">
    <name type="scientific">Candidatus Iainarchaeum sp</name>
    <dbReference type="NCBI Taxonomy" id="3101447"/>
    <lineage>
        <taxon>Archaea</taxon>
        <taxon>Candidatus Iainarchaeota</taxon>
        <taxon>Candidatus Iainarchaeia</taxon>
        <taxon>Candidatus Iainarchaeales</taxon>
        <taxon>Candidatus Iainarchaeaceae</taxon>
        <taxon>Candidatus Iainarchaeum</taxon>
    </lineage>
</organism>
<accession>A0A8T4LB71</accession>
<dbReference type="PROSITE" id="PS51257">
    <property type="entry name" value="PROKAR_LIPOPROTEIN"/>
    <property type="match status" value="1"/>
</dbReference>
<comment type="caution">
    <text evidence="1">The sequence shown here is derived from an EMBL/GenBank/DDBJ whole genome shotgun (WGS) entry which is preliminary data.</text>
</comment>
<dbReference type="EMBL" id="JAGVWC010000011">
    <property type="protein sequence ID" value="MBS3061950.1"/>
    <property type="molecule type" value="Genomic_DNA"/>
</dbReference>
<dbReference type="Proteomes" id="UP000675968">
    <property type="component" value="Unassembled WGS sequence"/>
</dbReference>